<comment type="catalytic activity">
    <reaction evidence="13">
        <text>ATP + H2O = ADP + phosphate + H(+)</text>
        <dbReference type="Rhea" id="RHEA:13065"/>
        <dbReference type="ChEBI" id="CHEBI:15377"/>
        <dbReference type="ChEBI" id="CHEBI:15378"/>
        <dbReference type="ChEBI" id="CHEBI:30616"/>
        <dbReference type="ChEBI" id="CHEBI:43474"/>
        <dbReference type="ChEBI" id="CHEBI:456216"/>
        <dbReference type="EC" id="5.6.2.4"/>
    </reaction>
</comment>
<evidence type="ECO:0000256" key="1">
    <source>
        <dbReference type="ARBA" id="ARBA00022722"/>
    </source>
</evidence>
<dbReference type="GO" id="GO:0043138">
    <property type="term" value="F:3'-5' DNA helicase activity"/>
    <property type="evidence" value="ECO:0007669"/>
    <property type="project" value="UniProtKB-EC"/>
</dbReference>
<keyword evidence="2" id="KW-0547">Nucleotide-binding</keyword>
<dbReference type="GO" id="GO:0000725">
    <property type="term" value="P:recombinational repair"/>
    <property type="evidence" value="ECO:0007669"/>
    <property type="project" value="TreeGrafter"/>
</dbReference>
<evidence type="ECO:0000256" key="13">
    <source>
        <dbReference type="ARBA" id="ARBA00048988"/>
    </source>
</evidence>
<keyword evidence="9" id="KW-0234">DNA repair</keyword>
<evidence type="ECO:0000256" key="6">
    <source>
        <dbReference type="ARBA" id="ARBA00022839"/>
    </source>
</evidence>
<dbReference type="Gene3D" id="3.30.160.800">
    <property type="match status" value="1"/>
</dbReference>
<dbReference type="InterPro" id="IPR011604">
    <property type="entry name" value="PDDEXK-like_dom_sf"/>
</dbReference>
<dbReference type="Pfam" id="PF12705">
    <property type="entry name" value="PDDEXK_1"/>
    <property type="match status" value="1"/>
</dbReference>
<keyword evidence="5" id="KW-0347">Helicase</keyword>
<dbReference type="PANTHER" id="PTHR11070:SF2">
    <property type="entry name" value="ATP-DEPENDENT DNA HELICASE SRS2"/>
    <property type="match status" value="1"/>
</dbReference>
<dbReference type="InterPro" id="IPR038726">
    <property type="entry name" value="PDDEXK_AddAB-type"/>
</dbReference>
<feature type="domain" description="UvrD-like helicase C-terminal" evidence="15">
    <location>
        <begin position="502"/>
        <end position="789"/>
    </location>
</feature>
<dbReference type="InterPro" id="IPR014017">
    <property type="entry name" value="DNA_helicase_UvrD-like_C"/>
</dbReference>
<dbReference type="InterPro" id="IPR011335">
    <property type="entry name" value="Restrct_endonuc-II-like"/>
</dbReference>
<dbReference type="InterPro" id="IPR014151">
    <property type="entry name" value="DNA_helicase_AddA"/>
</dbReference>
<organism evidence="16">
    <name type="scientific">hydrothermal vent metagenome</name>
    <dbReference type="NCBI Taxonomy" id="652676"/>
    <lineage>
        <taxon>unclassified sequences</taxon>
        <taxon>metagenomes</taxon>
        <taxon>ecological metagenomes</taxon>
    </lineage>
</organism>
<evidence type="ECO:0000256" key="8">
    <source>
        <dbReference type="ARBA" id="ARBA00023125"/>
    </source>
</evidence>
<evidence type="ECO:0000256" key="3">
    <source>
        <dbReference type="ARBA" id="ARBA00022763"/>
    </source>
</evidence>
<evidence type="ECO:0000313" key="16">
    <source>
        <dbReference type="EMBL" id="VAW20553.1"/>
    </source>
</evidence>
<keyword evidence="7" id="KW-0067">ATP-binding</keyword>
<dbReference type="Gene3D" id="3.90.320.10">
    <property type="match status" value="1"/>
</dbReference>
<evidence type="ECO:0000256" key="10">
    <source>
        <dbReference type="ARBA" id="ARBA00023235"/>
    </source>
</evidence>
<evidence type="ECO:0000256" key="11">
    <source>
        <dbReference type="ARBA" id="ARBA00034617"/>
    </source>
</evidence>
<evidence type="ECO:0000256" key="9">
    <source>
        <dbReference type="ARBA" id="ARBA00023204"/>
    </source>
</evidence>
<dbReference type="Pfam" id="PF00580">
    <property type="entry name" value="UvrD-helicase"/>
    <property type="match status" value="1"/>
</dbReference>
<evidence type="ECO:0000256" key="2">
    <source>
        <dbReference type="ARBA" id="ARBA00022741"/>
    </source>
</evidence>
<dbReference type="GO" id="GO:0004527">
    <property type="term" value="F:exonuclease activity"/>
    <property type="evidence" value="ECO:0007669"/>
    <property type="project" value="UniProtKB-KW"/>
</dbReference>
<dbReference type="GO" id="GO:0003677">
    <property type="term" value="F:DNA binding"/>
    <property type="evidence" value="ECO:0007669"/>
    <property type="project" value="UniProtKB-KW"/>
</dbReference>
<comment type="catalytic activity">
    <reaction evidence="11">
        <text>Couples ATP hydrolysis with the unwinding of duplex DNA by translocating in the 3'-5' direction.</text>
        <dbReference type="EC" id="5.6.2.4"/>
    </reaction>
</comment>
<dbReference type="GO" id="GO:0033202">
    <property type="term" value="C:DNA helicase complex"/>
    <property type="evidence" value="ECO:0007669"/>
    <property type="project" value="TreeGrafter"/>
</dbReference>
<keyword evidence="4" id="KW-0378">Hydrolase</keyword>
<evidence type="ECO:0000256" key="7">
    <source>
        <dbReference type="ARBA" id="ARBA00022840"/>
    </source>
</evidence>
<dbReference type="Gene3D" id="1.10.486.10">
    <property type="entry name" value="PCRA, domain 4"/>
    <property type="match status" value="1"/>
</dbReference>
<dbReference type="AlphaFoldDB" id="A0A3B0TWK4"/>
<dbReference type="Pfam" id="PF13361">
    <property type="entry name" value="UvrD_C"/>
    <property type="match status" value="1"/>
</dbReference>
<keyword evidence="3" id="KW-0227">DNA damage</keyword>
<evidence type="ECO:0000256" key="5">
    <source>
        <dbReference type="ARBA" id="ARBA00022806"/>
    </source>
</evidence>
<dbReference type="InterPro" id="IPR027417">
    <property type="entry name" value="P-loop_NTPase"/>
</dbReference>
<dbReference type="PROSITE" id="PS51217">
    <property type="entry name" value="UVRD_HELICASE_CTER"/>
    <property type="match status" value="1"/>
</dbReference>
<evidence type="ECO:0000256" key="4">
    <source>
        <dbReference type="ARBA" id="ARBA00022801"/>
    </source>
</evidence>
<dbReference type="EMBL" id="UOEO01000142">
    <property type="protein sequence ID" value="VAW20553.1"/>
    <property type="molecule type" value="Genomic_DNA"/>
</dbReference>
<dbReference type="PANTHER" id="PTHR11070">
    <property type="entry name" value="UVRD / RECB / PCRA DNA HELICASE FAMILY MEMBER"/>
    <property type="match status" value="1"/>
</dbReference>
<dbReference type="InterPro" id="IPR000212">
    <property type="entry name" value="DNA_helicase_UvrD/REP"/>
</dbReference>
<evidence type="ECO:0000259" key="14">
    <source>
        <dbReference type="PROSITE" id="PS51198"/>
    </source>
</evidence>
<reference evidence="16" key="1">
    <citation type="submission" date="2018-06" db="EMBL/GenBank/DDBJ databases">
        <authorList>
            <person name="Zhirakovskaya E."/>
        </authorList>
    </citation>
    <scope>NUCLEOTIDE SEQUENCE</scope>
</reference>
<dbReference type="SUPFAM" id="SSF52540">
    <property type="entry name" value="P-loop containing nucleoside triphosphate hydrolases"/>
    <property type="match status" value="1"/>
</dbReference>
<dbReference type="InterPro" id="IPR014016">
    <property type="entry name" value="UvrD-like_ATP-bd"/>
</dbReference>
<proteinExistence type="predicted"/>
<dbReference type="SUPFAM" id="SSF52980">
    <property type="entry name" value="Restriction endonuclease-like"/>
    <property type="match status" value="1"/>
</dbReference>
<evidence type="ECO:0000256" key="12">
    <source>
        <dbReference type="ARBA" id="ARBA00034808"/>
    </source>
</evidence>
<dbReference type="NCBIfam" id="TIGR02784">
    <property type="entry name" value="addA_alphas"/>
    <property type="match status" value="1"/>
</dbReference>
<evidence type="ECO:0000259" key="15">
    <source>
        <dbReference type="PROSITE" id="PS51217"/>
    </source>
</evidence>
<dbReference type="Gene3D" id="3.40.50.300">
    <property type="entry name" value="P-loop containing nucleotide triphosphate hydrolases"/>
    <property type="match status" value="3"/>
</dbReference>
<keyword evidence="6" id="KW-0269">Exonuclease</keyword>
<protein>
    <recommendedName>
        <fullName evidence="12">DNA 3'-5' helicase</fullName>
        <ecNumber evidence="12">5.6.2.4</ecNumber>
    </recommendedName>
</protein>
<dbReference type="EC" id="5.6.2.4" evidence="12"/>
<dbReference type="GO" id="GO:0005524">
    <property type="term" value="F:ATP binding"/>
    <property type="evidence" value="ECO:0007669"/>
    <property type="project" value="UniProtKB-KW"/>
</dbReference>
<keyword evidence="10" id="KW-0413">Isomerase</keyword>
<keyword evidence="1" id="KW-0540">Nuclease</keyword>
<gene>
    <name evidence="16" type="ORF">MNBD_ALPHA12-719</name>
</gene>
<keyword evidence="8" id="KW-0238">DNA-binding</keyword>
<sequence>MNERRASPTPDIVKNQLKAGDPDCSAWVSANAGSGKTHILVERVLRLLLSGVAPENILCLTYTKAAAAEMSQRVAFRLSEWAVIGEAELHKTLNALGGMAPSAKQMARARTLFAHALETPGGLKINTIHAFCEAALHRFPLEAEVPVGFCVIEDAERAEMVRLARERVLAEGLAGDEKTAGAVGKLFATLSDAQIETAVDSALGQARQLKQVLADPEKAKANLRKAIGIDKNQTIPDLEQAGLSACVFNRHLAARVFELTPPGDGERKFEDLLARIDWNRPKLADFFKAFLTNAGTARTSGFPKKKILDQDPELAALMLKEAERLQELLGAIKHVRIAELSEALLDVLGAINKRYENGKQFRGRLDFDDLVTRFEALITKKQDAEWVRYKLDSSLTHILVDESQDTNPDQWNVVTKLVEEFFAGQGAVERPRSVFAVGDEKQSIYSFQGADPALFGETGRLLRNRAANSRKKWENIRFRASFRTLENILTAIDYVSIRQDISEALLWPGEPEPHESARTDKGGMVTLWPPLRDTSDAAKETKWPTSPQISSKTIQYQLARRIVGQICHWLEKNRPLAQRQRPVRPDDILILVQSRGPLFEEIIRALKKSAIPTPGADRLPVSEHIVVRDLLTLGDVLLTPEDDLSLATLLRSPLFSLSESELESLCIGRKKHTSVWSALREKAKTQKFAHIALEQLTGWRDVVDFDRPYEFFAHILFASGGLRRFYMRLGGEIEDVINEFMDLALAHEQSTQPSLQGFLASMRVRKISIKREFSTTGGVRIMTVHGAKGLEAPIVILADAASCEIKSSPVFVRGGPTPFLAHISPAQNHTALTDNLLRQPAKDAQMAEYWRKLYVAMTRAEDELYITGYLNKKGKLESTWYQAVEDALKEQCATVKIFGEDEAGLRFPEKIPARLEIKKHPEKMPQEPPPPPLPGPLERLYEPEIVHPSLAGSADFETIVAPQNNAREPTTADQAKNEGVALHALLQHLADFEPGQRQKIAGKAIEKLLPDQPQVQEKLTAKALAIFSGPDAQLLFGKNSRAELPILISGFKNSKPARLVGRIDRLIIQNGQALVVDFKSNATPPANPNDLSLAYKMQLGLYLQAAMRLFPDLSAQAAIYWSASQTLMYLSNKQLLDSTQNFNFIDIP</sequence>
<accession>A0A3B0TWK4</accession>
<feature type="domain" description="UvrD-like helicase ATP-binding" evidence="14">
    <location>
        <begin position="9"/>
        <end position="485"/>
    </location>
</feature>
<dbReference type="GO" id="GO:0005829">
    <property type="term" value="C:cytosol"/>
    <property type="evidence" value="ECO:0007669"/>
    <property type="project" value="TreeGrafter"/>
</dbReference>
<dbReference type="PROSITE" id="PS51198">
    <property type="entry name" value="UVRD_HELICASE_ATP_BIND"/>
    <property type="match status" value="1"/>
</dbReference>
<name>A0A3B0TWK4_9ZZZZ</name>